<accession>A0ABR5HQ34</accession>
<proteinExistence type="predicted"/>
<dbReference type="InterPro" id="IPR020807">
    <property type="entry name" value="PKS_DH"/>
</dbReference>
<feature type="region of interest" description="N-terminal hotdog fold" evidence="4">
    <location>
        <begin position="181"/>
        <end position="305"/>
    </location>
</feature>
<dbReference type="Pfam" id="PF00698">
    <property type="entry name" value="Acyl_transf_1"/>
    <property type="match status" value="1"/>
</dbReference>
<dbReference type="PANTHER" id="PTHR43775:SF51">
    <property type="entry name" value="INACTIVE PHENOLPHTHIOCEROL SYNTHESIS POLYKETIDE SYNTHASE TYPE I PKS1-RELATED"/>
    <property type="match status" value="1"/>
</dbReference>
<evidence type="ECO:0000313" key="7">
    <source>
        <dbReference type="Proteomes" id="UP000037274"/>
    </source>
</evidence>
<dbReference type="InterPro" id="IPR042104">
    <property type="entry name" value="PKS_dehydratase_sf"/>
</dbReference>
<dbReference type="SMART" id="SM00827">
    <property type="entry name" value="PKS_AT"/>
    <property type="match status" value="1"/>
</dbReference>
<name>A0ABR5HQ34_STRLW</name>
<dbReference type="InterPro" id="IPR001227">
    <property type="entry name" value="Ac_transferase_dom_sf"/>
</dbReference>
<keyword evidence="2" id="KW-0808">Transferase</keyword>
<dbReference type="SMART" id="SM00826">
    <property type="entry name" value="PKS_DH"/>
    <property type="match status" value="1"/>
</dbReference>
<dbReference type="InterPro" id="IPR049900">
    <property type="entry name" value="PKS_mFAS_DH"/>
</dbReference>
<dbReference type="InterPro" id="IPR016035">
    <property type="entry name" value="Acyl_Trfase/lysoPLipase"/>
</dbReference>
<dbReference type="InterPro" id="IPR049552">
    <property type="entry name" value="PKS_DH_N"/>
</dbReference>
<evidence type="ECO:0000256" key="2">
    <source>
        <dbReference type="ARBA" id="ARBA00022679"/>
    </source>
</evidence>
<dbReference type="Pfam" id="PF21089">
    <property type="entry name" value="PKS_DH_N"/>
    <property type="match status" value="1"/>
</dbReference>
<dbReference type="SUPFAM" id="SSF52151">
    <property type="entry name" value="FabD/lysophospholipase-like"/>
    <property type="match status" value="1"/>
</dbReference>
<dbReference type="Pfam" id="PF14765">
    <property type="entry name" value="PS-DH"/>
    <property type="match status" value="1"/>
</dbReference>
<dbReference type="RefSeq" id="WP_048574631.1">
    <property type="nucleotide sequence ID" value="NZ_LFEH01000321.1"/>
</dbReference>
<feature type="domain" description="PKS/mFAS DH" evidence="5">
    <location>
        <begin position="181"/>
        <end position="393"/>
    </location>
</feature>
<keyword evidence="7" id="KW-1185">Reference proteome</keyword>
<dbReference type="EMBL" id="LFEH01000321">
    <property type="protein sequence ID" value="KMS65845.1"/>
    <property type="molecule type" value="Genomic_DNA"/>
</dbReference>
<dbReference type="InterPro" id="IPR014043">
    <property type="entry name" value="Acyl_transferase_dom"/>
</dbReference>
<feature type="active site" description="Proton acceptor; for dehydratase activity" evidence="4">
    <location>
        <position position="213"/>
    </location>
</feature>
<evidence type="ECO:0000313" key="6">
    <source>
        <dbReference type="EMBL" id="KMS65845.1"/>
    </source>
</evidence>
<dbReference type="InterPro" id="IPR049551">
    <property type="entry name" value="PKS_DH_C"/>
</dbReference>
<feature type="non-terminal residue" evidence="6">
    <location>
        <position position="393"/>
    </location>
</feature>
<sequence length="393" mass="41630">SHAFHSPRMDAMLDEFRAVAQGLTFNAPQLSIVSNVTGRVVSAEDICSPEYWVRHVREAVRFLDGVRALEAEGVTCFLELGPDGVLSAMGQESVASGSEGGELAFIPALRKDREEPGSLVTALAELYVRGKAVDWTAYYAGTGARRVELPTYAFQHERYWLKSLPADAVDGTGFGARRVEHALLDAVVSLADGDGWLFAGQLSLQSHAWLADHVVLGSVLLPGTAFVDLVLYAGERVDCGGLEELTLEAPLVLPERGGVSVQLSVAAAGADGRRVVSVHSRPADDAEGEWVCHARGVLSVEAGAVGEGLEVWPPRNAVELQTADVYDRLADQGIGYGPLFQGLRSVWRQGDDVYAEVALPEGADTDGFGVHPALLDSALHAVGLAGGVAPEAV</sequence>
<comment type="caution">
    <text evidence="6">The sequence shown here is derived from an EMBL/GenBank/DDBJ whole genome shotgun (WGS) entry which is preliminary data.</text>
</comment>
<feature type="active site" description="Proton donor; for dehydratase activity" evidence="4">
    <location>
        <position position="376"/>
    </location>
</feature>
<dbReference type="PANTHER" id="PTHR43775">
    <property type="entry name" value="FATTY ACID SYNTHASE"/>
    <property type="match status" value="1"/>
</dbReference>
<protein>
    <submittedName>
        <fullName evidence="6">Polyketide synthase</fullName>
    </submittedName>
</protein>
<feature type="region of interest" description="C-terminal hotdog fold" evidence="4">
    <location>
        <begin position="317"/>
        <end position="393"/>
    </location>
</feature>
<evidence type="ECO:0000256" key="1">
    <source>
        <dbReference type="ARBA" id="ARBA00004792"/>
    </source>
</evidence>
<keyword evidence="3" id="KW-0511">Multifunctional enzyme</keyword>
<dbReference type="Gene3D" id="3.40.366.10">
    <property type="entry name" value="Malonyl-Coenzyme A Acyl Carrier Protein, domain 2"/>
    <property type="match status" value="1"/>
</dbReference>
<dbReference type="Gene3D" id="3.10.129.110">
    <property type="entry name" value="Polyketide synthase dehydratase"/>
    <property type="match status" value="1"/>
</dbReference>
<evidence type="ECO:0000256" key="3">
    <source>
        <dbReference type="ARBA" id="ARBA00023268"/>
    </source>
</evidence>
<reference evidence="6 7" key="1">
    <citation type="submission" date="2015-06" db="EMBL/GenBank/DDBJ databases">
        <title>Draft genome sequence of Streptomyces leeuwenhoekii C58, which produces the novel lasso peptide, chaxapeptin.</title>
        <authorList>
            <person name="Yi Y."/>
            <person name="Hai D."/>
            <person name="Jaspars M."/>
            <person name="Sheng H."/>
            <person name="Rateb M.E."/>
            <person name="Bull A."/>
            <person name="Goodfellow M."/>
            <person name="Asenjo J.A."/>
            <person name="Ebel R."/>
        </authorList>
    </citation>
    <scope>NUCLEOTIDE SEQUENCE [LARGE SCALE GENOMIC DNA]</scope>
    <source>
        <strain evidence="6 7">C58</strain>
    </source>
</reference>
<dbReference type="PROSITE" id="PS52019">
    <property type="entry name" value="PKS_MFAS_DH"/>
    <property type="match status" value="1"/>
</dbReference>
<feature type="non-terminal residue" evidence="6">
    <location>
        <position position="1"/>
    </location>
</feature>
<organism evidence="6 7">
    <name type="scientific">Streptomyces leeuwenhoekii</name>
    <dbReference type="NCBI Taxonomy" id="1437453"/>
    <lineage>
        <taxon>Bacteria</taxon>
        <taxon>Bacillati</taxon>
        <taxon>Actinomycetota</taxon>
        <taxon>Actinomycetes</taxon>
        <taxon>Kitasatosporales</taxon>
        <taxon>Streptomycetaceae</taxon>
        <taxon>Streptomyces</taxon>
    </lineage>
</organism>
<evidence type="ECO:0000256" key="4">
    <source>
        <dbReference type="PROSITE-ProRule" id="PRU01363"/>
    </source>
</evidence>
<dbReference type="InterPro" id="IPR050091">
    <property type="entry name" value="PKS_NRPS_Biosynth_Enz"/>
</dbReference>
<comment type="pathway">
    <text evidence="1">Antibiotic biosynthesis.</text>
</comment>
<evidence type="ECO:0000259" key="5">
    <source>
        <dbReference type="PROSITE" id="PS52019"/>
    </source>
</evidence>
<gene>
    <name evidence="6" type="ORF">ACH49_30170</name>
</gene>
<dbReference type="Proteomes" id="UP000037274">
    <property type="component" value="Unassembled WGS sequence"/>
</dbReference>
<dbReference type="Gene3D" id="3.30.70.3290">
    <property type="match status" value="1"/>
</dbReference>